<keyword evidence="3" id="KW-1185">Reference proteome</keyword>
<proteinExistence type="predicted"/>
<evidence type="ECO:0000256" key="1">
    <source>
        <dbReference type="SAM" id="Phobius"/>
    </source>
</evidence>
<dbReference type="EMBL" id="CP097504">
    <property type="protein sequence ID" value="URD90626.1"/>
    <property type="molecule type" value="Genomic_DNA"/>
</dbReference>
<protein>
    <submittedName>
        <fullName evidence="2">Uncharacterized protein</fullName>
    </submittedName>
</protein>
<dbReference type="AlphaFoldDB" id="A0A9E7F8G0"/>
<dbReference type="Proteomes" id="UP001055439">
    <property type="component" value="Chromosome 2"/>
</dbReference>
<keyword evidence="1" id="KW-1133">Transmembrane helix</keyword>
<keyword evidence="1" id="KW-0812">Transmembrane</keyword>
<feature type="transmembrane region" description="Helical" evidence="1">
    <location>
        <begin position="12"/>
        <end position="31"/>
    </location>
</feature>
<sequence>MSPLLFYLPSLLLPHLLFLISLVFVLTPLLLQRTSQYHSINHRCQAILLVGDS</sequence>
<name>A0A9E7F8G0_9LILI</name>
<gene>
    <name evidence="2" type="ORF">MUK42_32929</name>
</gene>
<keyword evidence="1" id="KW-0472">Membrane</keyword>
<evidence type="ECO:0000313" key="2">
    <source>
        <dbReference type="EMBL" id="URD90626.1"/>
    </source>
</evidence>
<accession>A0A9E7F8G0</accession>
<organism evidence="2 3">
    <name type="scientific">Musa troglodytarum</name>
    <name type="common">fe'i banana</name>
    <dbReference type="NCBI Taxonomy" id="320322"/>
    <lineage>
        <taxon>Eukaryota</taxon>
        <taxon>Viridiplantae</taxon>
        <taxon>Streptophyta</taxon>
        <taxon>Embryophyta</taxon>
        <taxon>Tracheophyta</taxon>
        <taxon>Spermatophyta</taxon>
        <taxon>Magnoliopsida</taxon>
        <taxon>Liliopsida</taxon>
        <taxon>Zingiberales</taxon>
        <taxon>Musaceae</taxon>
        <taxon>Musa</taxon>
    </lineage>
</organism>
<evidence type="ECO:0000313" key="3">
    <source>
        <dbReference type="Proteomes" id="UP001055439"/>
    </source>
</evidence>
<reference evidence="2" key="1">
    <citation type="submission" date="2022-05" db="EMBL/GenBank/DDBJ databases">
        <title>The Musa troglodytarum L. genome provides insights into the mechanism of non-climacteric behaviour and enrichment of carotenoids.</title>
        <authorList>
            <person name="Wang J."/>
        </authorList>
    </citation>
    <scope>NUCLEOTIDE SEQUENCE</scope>
    <source>
        <tissue evidence="2">Leaf</tissue>
    </source>
</reference>